<protein>
    <submittedName>
        <fullName evidence="3">Sulfurtransferase TusA family protein</fullName>
    </submittedName>
</protein>
<evidence type="ECO:0000256" key="1">
    <source>
        <dbReference type="ARBA" id="ARBA00008984"/>
    </source>
</evidence>
<evidence type="ECO:0000313" key="4">
    <source>
        <dbReference type="Proteomes" id="UP001589920"/>
    </source>
</evidence>
<comment type="similarity">
    <text evidence="1">Belongs to the sulfur carrier protein TusA family.</text>
</comment>
<accession>A0ABV6T4J1</accession>
<reference evidence="3 4" key="1">
    <citation type="submission" date="2024-09" db="EMBL/GenBank/DDBJ databases">
        <authorList>
            <person name="Sun Q."/>
            <person name="Mori K."/>
        </authorList>
    </citation>
    <scope>NUCLEOTIDE SEQUENCE [LARGE SCALE GENOMIC DNA]</scope>
    <source>
        <strain evidence="3 4">KCTC 42086</strain>
    </source>
</reference>
<dbReference type="Proteomes" id="UP001589920">
    <property type="component" value="Unassembled WGS sequence"/>
</dbReference>
<dbReference type="InterPro" id="IPR036868">
    <property type="entry name" value="TusA-like_sf"/>
</dbReference>
<evidence type="ECO:0000313" key="3">
    <source>
        <dbReference type="EMBL" id="MFC0812198.1"/>
    </source>
</evidence>
<organism evidence="3 4">
    <name type="scientific">Paracoccus panacisoli</name>
    <dbReference type="NCBI Taxonomy" id="1510163"/>
    <lineage>
        <taxon>Bacteria</taxon>
        <taxon>Pseudomonadati</taxon>
        <taxon>Pseudomonadota</taxon>
        <taxon>Alphaproteobacteria</taxon>
        <taxon>Rhodobacterales</taxon>
        <taxon>Paracoccaceae</taxon>
        <taxon>Paracoccus</taxon>
    </lineage>
</organism>
<dbReference type="EMBL" id="JBHMQU010000037">
    <property type="protein sequence ID" value="MFC0812198.1"/>
    <property type="molecule type" value="Genomic_DNA"/>
</dbReference>
<dbReference type="Pfam" id="PF01206">
    <property type="entry name" value="TusA"/>
    <property type="match status" value="1"/>
</dbReference>
<dbReference type="CDD" id="cd00291">
    <property type="entry name" value="SirA_YedF_YeeD"/>
    <property type="match status" value="1"/>
</dbReference>
<keyword evidence="4" id="KW-1185">Reference proteome</keyword>
<feature type="domain" description="UPF0033" evidence="2">
    <location>
        <begin position="16"/>
        <end position="84"/>
    </location>
</feature>
<dbReference type="SUPFAM" id="SSF64307">
    <property type="entry name" value="SirA-like"/>
    <property type="match status" value="1"/>
</dbReference>
<dbReference type="InterPro" id="IPR001455">
    <property type="entry name" value="TusA-like"/>
</dbReference>
<name>A0ABV6T4J1_9RHOB</name>
<proteinExistence type="inferred from homology"/>
<comment type="caution">
    <text evidence="3">The sequence shown here is derived from an EMBL/GenBank/DDBJ whole genome shotgun (WGS) entry which is preliminary data.</text>
</comment>
<dbReference type="PANTHER" id="PTHR33279">
    <property type="entry name" value="SULFUR CARRIER PROTEIN YEDF-RELATED"/>
    <property type="match status" value="1"/>
</dbReference>
<evidence type="ECO:0000259" key="2">
    <source>
        <dbReference type="Pfam" id="PF01206"/>
    </source>
</evidence>
<dbReference type="RefSeq" id="WP_394319772.1">
    <property type="nucleotide sequence ID" value="NZ_JBHMQU010000037.1"/>
</dbReference>
<dbReference type="PANTHER" id="PTHR33279:SF6">
    <property type="entry name" value="SULFUR CARRIER PROTEIN YEDF-RELATED"/>
    <property type="match status" value="1"/>
</dbReference>
<sequence length="86" mass="9147">MSAPDEADTATDAVTEIDARHLLCPLPVLRLRKALLPLPPGARVALVATDPAAVLDVPHFCAEGGHRLLDTTSLPDGARRYLVQRG</sequence>
<gene>
    <name evidence="3" type="ORF">ACFHYO_08740</name>
</gene>
<dbReference type="Gene3D" id="3.30.110.40">
    <property type="entry name" value="TusA-like domain"/>
    <property type="match status" value="1"/>
</dbReference>